<protein>
    <submittedName>
        <fullName evidence="1">Uncharacterized protein</fullName>
    </submittedName>
</protein>
<dbReference type="GO" id="GO:0006890">
    <property type="term" value="P:retrograde vesicle-mediated transport, Golgi to endoplasmic reticulum"/>
    <property type="evidence" value="ECO:0007669"/>
    <property type="project" value="InterPro"/>
</dbReference>
<reference evidence="1 2" key="1">
    <citation type="journal article" date="2023" name="G3 (Bethesda)">
        <title>A haplotype-resolved chromosome-scale genome for Quercus rubra L. provides insights into the genetics of adaptive traits for red oak species.</title>
        <authorList>
            <person name="Kapoor B."/>
            <person name="Jenkins J."/>
            <person name="Schmutz J."/>
            <person name="Zhebentyayeva T."/>
            <person name="Kuelheim C."/>
            <person name="Coggeshall M."/>
            <person name="Heim C."/>
            <person name="Lasky J.R."/>
            <person name="Leites L."/>
            <person name="Islam-Faridi N."/>
            <person name="Romero-Severson J."/>
            <person name="DeLeo V.L."/>
            <person name="Lucas S.M."/>
            <person name="Lazic D."/>
            <person name="Gailing O."/>
            <person name="Carlson J."/>
            <person name="Staton M."/>
        </authorList>
    </citation>
    <scope>NUCLEOTIDE SEQUENCE [LARGE SCALE GENOMIC DNA]</scope>
    <source>
        <strain evidence="1">Pseudo-F2</strain>
    </source>
</reference>
<sequence length="105" mass="12167">MDKVVEAVETAKKEWDKAYSWAKEHIKAIKEYGKSREEQNLNSLPRLNRLAQDALALLSSLQFRLDLLVPQLLTNDQLQSTTALLDSWKKEPHKYSILPLFLCEI</sequence>
<keyword evidence="2" id="KW-1185">Reference proteome</keyword>
<dbReference type="Proteomes" id="UP001324115">
    <property type="component" value="Unassembled WGS sequence"/>
</dbReference>
<dbReference type="PANTHER" id="PTHR12825:SF0">
    <property type="entry name" value="VESICLE TRANSPORT PROTEIN SEC20"/>
    <property type="match status" value="1"/>
</dbReference>
<dbReference type="GO" id="GO:0005783">
    <property type="term" value="C:endoplasmic reticulum"/>
    <property type="evidence" value="ECO:0007669"/>
    <property type="project" value="TreeGrafter"/>
</dbReference>
<organism evidence="1 2">
    <name type="scientific">Quercus rubra</name>
    <name type="common">Northern red oak</name>
    <name type="synonym">Quercus borealis</name>
    <dbReference type="NCBI Taxonomy" id="3512"/>
    <lineage>
        <taxon>Eukaryota</taxon>
        <taxon>Viridiplantae</taxon>
        <taxon>Streptophyta</taxon>
        <taxon>Embryophyta</taxon>
        <taxon>Tracheophyta</taxon>
        <taxon>Spermatophyta</taxon>
        <taxon>Magnoliopsida</taxon>
        <taxon>eudicotyledons</taxon>
        <taxon>Gunneridae</taxon>
        <taxon>Pentapetalae</taxon>
        <taxon>rosids</taxon>
        <taxon>fabids</taxon>
        <taxon>Fagales</taxon>
        <taxon>Fagaceae</taxon>
        <taxon>Quercus</taxon>
    </lineage>
</organism>
<dbReference type="PANTHER" id="PTHR12825">
    <property type="entry name" value="BNIP1-RELATED"/>
    <property type="match status" value="1"/>
</dbReference>
<evidence type="ECO:0000313" key="2">
    <source>
        <dbReference type="Proteomes" id="UP001324115"/>
    </source>
</evidence>
<dbReference type="GO" id="GO:0031201">
    <property type="term" value="C:SNARE complex"/>
    <property type="evidence" value="ECO:0007669"/>
    <property type="project" value="TreeGrafter"/>
</dbReference>
<dbReference type="EMBL" id="JAXUIC010000001">
    <property type="protein sequence ID" value="KAK4605829.1"/>
    <property type="molecule type" value="Genomic_DNA"/>
</dbReference>
<gene>
    <name evidence="1" type="ORF">RGQ29_000208</name>
</gene>
<comment type="caution">
    <text evidence="1">The sequence shown here is derived from an EMBL/GenBank/DDBJ whole genome shotgun (WGS) entry which is preliminary data.</text>
</comment>
<dbReference type="GO" id="GO:0005484">
    <property type="term" value="F:SNAP receptor activity"/>
    <property type="evidence" value="ECO:0007669"/>
    <property type="project" value="InterPro"/>
</dbReference>
<evidence type="ECO:0000313" key="1">
    <source>
        <dbReference type="EMBL" id="KAK4605829.1"/>
    </source>
</evidence>
<proteinExistence type="predicted"/>
<dbReference type="InterPro" id="IPR005606">
    <property type="entry name" value="Sec20"/>
</dbReference>
<accession>A0AAN7JC55</accession>
<dbReference type="AlphaFoldDB" id="A0AAN7JC55"/>
<name>A0AAN7JC55_QUERU</name>